<dbReference type="InterPro" id="IPR011993">
    <property type="entry name" value="PH-like_dom_sf"/>
</dbReference>
<sequence length="490" mass="57806">MNKSFSQSFRSLTDDLTKYKFFNSGNKNGIQIKTFKSFVEEGSVKTTKNELEERIMDFIAEKKLFLEKLKNLKVHLEMENPKELDILSNVTKLEKCLEEQVIPRLKISECTVKDVLQCLIENEKLFNLYQTISLDIYNITNYLYIDKKVNFYDQNCLQFIGEHFTKMLIFFEKLKQHETEINGNAIQKNITLLYQVVNIEMKIKLRELVLKVIEEHLAYTEKCKRFLDVVIPILNNTTKYSKNKNQILGKIPEIFEEEIRIRKYLEMCSCDYNHEKMADVLTKNIYLGNLYEEQINLVRNRIIKIAFCQDYKLDSDIFSIVFNHLISLKNNFTKIRDLSKKYKTDFGKTQLLLDKLHTKLLRIDLIASTGSIIGLDLDTLGDVLMRNIFSIKENKNTFESVVFLFENCLVLTEEIIVKSLCCYQSRLFISMNNLQFQSEDDNSLIFYTKNKQVIISLNSPHHGNLFELRRLLMNLLLKQISKLKKEYKET</sequence>
<protein>
    <submittedName>
        <fullName evidence="1">Uncharacterized protein</fullName>
    </submittedName>
</protein>
<accession>A0A9P0FHK6</accession>
<dbReference type="OrthoDB" id="10582105at2759"/>
<proteinExistence type="predicted"/>
<evidence type="ECO:0000313" key="1">
    <source>
        <dbReference type="EMBL" id="CAH0556789.1"/>
    </source>
</evidence>
<dbReference type="SUPFAM" id="SSF50729">
    <property type="entry name" value="PH domain-like"/>
    <property type="match status" value="1"/>
</dbReference>
<name>A0A9P0FHK6_BRAAE</name>
<dbReference type="AlphaFoldDB" id="A0A9P0FHK6"/>
<dbReference type="Gene3D" id="2.30.29.30">
    <property type="entry name" value="Pleckstrin-homology domain (PH domain)/Phosphotyrosine-binding domain (PTB)"/>
    <property type="match status" value="1"/>
</dbReference>
<evidence type="ECO:0000313" key="2">
    <source>
        <dbReference type="Proteomes" id="UP001154078"/>
    </source>
</evidence>
<dbReference type="EMBL" id="OV121136">
    <property type="protein sequence ID" value="CAH0556789.1"/>
    <property type="molecule type" value="Genomic_DNA"/>
</dbReference>
<organism evidence="1 2">
    <name type="scientific">Brassicogethes aeneus</name>
    <name type="common">Rape pollen beetle</name>
    <name type="synonym">Meligethes aeneus</name>
    <dbReference type="NCBI Taxonomy" id="1431903"/>
    <lineage>
        <taxon>Eukaryota</taxon>
        <taxon>Metazoa</taxon>
        <taxon>Ecdysozoa</taxon>
        <taxon>Arthropoda</taxon>
        <taxon>Hexapoda</taxon>
        <taxon>Insecta</taxon>
        <taxon>Pterygota</taxon>
        <taxon>Neoptera</taxon>
        <taxon>Endopterygota</taxon>
        <taxon>Coleoptera</taxon>
        <taxon>Polyphaga</taxon>
        <taxon>Cucujiformia</taxon>
        <taxon>Nitidulidae</taxon>
        <taxon>Meligethinae</taxon>
        <taxon>Brassicogethes</taxon>
    </lineage>
</organism>
<keyword evidence="2" id="KW-1185">Reference proteome</keyword>
<gene>
    <name evidence="1" type="ORF">MELIAE_LOCUS7658</name>
</gene>
<dbReference type="Proteomes" id="UP001154078">
    <property type="component" value="Chromosome 5"/>
</dbReference>
<reference evidence="1" key="1">
    <citation type="submission" date="2021-12" db="EMBL/GenBank/DDBJ databases">
        <authorList>
            <person name="King R."/>
        </authorList>
    </citation>
    <scope>NUCLEOTIDE SEQUENCE</scope>
</reference>